<dbReference type="Pfam" id="PF02823">
    <property type="entry name" value="ATP-synt_DE_N"/>
    <property type="match status" value="1"/>
</dbReference>
<dbReference type="Gene3D" id="2.60.15.10">
    <property type="entry name" value="F0F1 ATP synthase delta/epsilon subunit, N-terminal"/>
    <property type="match status" value="1"/>
</dbReference>
<evidence type="ECO:0000259" key="12">
    <source>
        <dbReference type="Pfam" id="PF00401"/>
    </source>
</evidence>
<keyword evidence="5 10" id="KW-0813">Transport</keyword>
<dbReference type="PANTHER" id="PTHR13822">
    <property type="entry name" value="ATP SYNTHASE DELTA/EPSILON CHAIN"/>
    <property type="match status" value="1"/>
</dbReference>
<feature type="domain" description="ATP synthase epsilon subunit C-terminal" evidence="12">
    <location>
        <begin position="87"/>
        <end position="132"/>
    </location>
</feature>
<evidence type="ECO:0000256" key="11">
    <source>
        <dbReference type="RuleBase" id="RU003656"/>
    </source>
</evidence>
<gene>
    <name evidence="10 14" type="primary">atpC</name>
    <name evidence="14" type="ORF">BWY41_00678</name>
</gene>
<dbReference type="GO" id="GO:0045259">
    <property type="term" value="C:proton-transporting ATP synthase complex"/>
    <property type="evidence" value="ECO:0007669"/>
    <property type="project" value="UniProtKB-KW"/>
</dbReference>
<organism evidence="14">
    <name type="scientific">Candidatus Atribacter allofermentans</name>
    <dbReference type="NCBI Taxonomy" id="1852833"/>
    <lineage>
        <taxon>Bacteria</taxon>
        <taxon>Pseudomonadati</taxon>
        <taxon>Atribacterota</taxon>
        <taxon>Atribacteria</taxon>
        <taxon>Atribacterales</taxon>
        <taxon>Atribacteraceae</taxon>
        <taxon>Atribacter</taxon>
    </lineage>
</organism>
<evidence type="ECO:0000256" key="10">
    <source>
        <dbReference type="HAMAP-Rule" id="MF_00530"/>
    </source>
</evidence>
<evidence type="ECO:0000256" key="7">
    <source>
        <dbReference type="ARBA" id="ARBA00023136"/>
    </source>
</evidence>
<evidence type="ECO:0000256" key="2">
    <source>
        <dbReference type="ARBA" id="ARBA00004202"/>
    </source>
</evidence>
<evidence type="ECO:0000256" key="8">
    <source>
        <dbReference type="ARBA" id="ARBA00023196"/>
    </source>
</evidence>
<evidence type="ECO:0000256" key="4">
    <source>
        <dbReference type="ARBA" id="ARBA00011648"/>
    </source>
</evidence>
<protein>
    <recommendedName>
        <fullName evidence="10">ATP synthase epsilon chain</fullName>
    </recommendedName>
    <alternativeName>
        <fullName evidence="10">ATP synthase F1 sector epsilon subunit</fullName>
    </alternativeName>
    <alternativeName>
        <fullName evidence="10">F-ATPase epsilon subunit</fullName>
    </alternativeName>
</protein>
<dbReference type="Proteomes" id="UP000485569">
    <property type="component" value="Unassembled WGS sequence"/>
</dbReference>
<comment type="function">
    <text evidence="1 10">Produces ATP from ADP in the presence of a proton gradient across the membrane.</text>
</comment>
<name>A0A1V5T038_9BACT</name>
<accession>A0A1V5T038</accession>
<keyword evidence="6 10" id="KW-0406">Ion transport</keyword>
<evidence type="ECO:0000256" key="1">
    <source>
        <dbReference type="ARBA" id="ARBA00003543"/>
    </source>
</evidence>
<reference evidence="14" key="1">
    <citation type="submission" date="2017-02" db="EMBL/GenBank/DDBJ databases">
        <title>Delving into the versatile metabolic prowess of the omnipresent phylum Bacteroidetes.</title>
        <authorList>
            <person name="Nobu M.K."/>
            <person name="Mei R."/>
            <person name="Narihiro T."/>
            <person name="Kuroda K."/>
            <person name="Liu W.-T."/>
        </authorList>
    </citation>
    <scope>NUCLEOTIDE SEQUENCE</scope>
    <source>
        <strain evidence="14">ADurb.Bin276</strain>
    </source>
</reference>
<dbReference type="SUPFAM" id="SSF46604">
    <property type="entry name" value="Epsilon subunit of F1F0-ATP synthase C-terminal domain"/>
    <property type="match status" value="1"/>
</dbReference>
<dbReference type="EMBL" id="MWBQ01000040">
    <property type="protein sequence ID" value="OQA60135.1"/>
    <property type="molecule type" value="Genomic_DNA"/>
</dbReference>
<comment type="subunit">
    <text evidence="4 10 11">F-type ATPases have 2 components, CF(1) - the catalytic core - and CF(0) - the membrane proton channel. CF(1) has five subunits: alpha(3), beta(3), gamma(1), delta(1), epsilon(1). CF(0) has three main subunits: a, b and c.</text>
</comment>
<dbReference type="GO" id="GO:0005524">
    <property type="term" value="F:ATP binding"/>
    <property type="evidence" value="ECO:0007669"/>
    <property type="project" value="UniProtKB-UniRule"/>
</dbReference>
<dbReference type="Gene3D" id="1.20.5.440">
    <property type="entry name" value="ATP synthase delta/epsilon subunit, C-terminal domain"/>
    <property type="match status" value="1"/>
</dbReference>
<dbReference type="NCBIfam" id="TIGR01216">
    <property type="entry name" value="ATP_synt_epsi"/>
    <property type="match status" value="1"/>
</dbReference>
<proteinExistence type="inferred from homology"/>
<keyword evidence="9 10" id="KW-0066">ATP synthesis</keyword>
<evidence type="ECO:0000256" key="6">
    <source>
        <dbReference type="ARBA" id="ARBA00023065"/>
    </source>
</evidence>
<keyword evidence="7 10" id="KW-0472">Membrane</keyword>
<evidence type="ECO:0000256" key="9">
    <source>
        <dbReference type="ARBA" id="ARBA00023310"/>
    </source>
</evidence>
<dbReference type="Pfam" id="PF00401">
    <property type="entry name" value="ATP-synt_DE"/>
    <property type="match status" value="1"/>
</dbReference>
<keyword evidence="8 10" id="KW-0139">CF(1)</keyword>
<dbReference type="InterPro" id="IPR036771">
    <property type="entry name" value="ATPsynth_dsu/esu_N"/>
</dbReference>
<comment type="caution">
    <text evidence="14">The sequence shown here is derived from an EMBL/GenBank/DDBJ whole genome shotgun (WGS) entry which is preliminary data.</text>
</comment>
<dbReference type="InterPro" id="IPR036794">
    <property type="entry name" value="ATP_F1_dsu/esu_C_sf"/>
</dbReference>
<comment type="subcellular location">
    <subcellularLocation>
        <location evidence="2 10">Cell membrane</location>
        <topology evidence="2 10">Peripheral membrane protein</topology>
    </subcellularLocation>
</comment>
<sequence>MKKMELHIVTPEQTYIYPDIYSITLECPDGLRGILPGHAPFLVELLTGVLKYTTIDDQKKYLAISGGAAEITPYQITIITDSAEGADTIDVARAQEAATRAQQRIKEKIPGTDFIRAEAALKRSLARLRAAELAGKTGRYS</sequence>
<dbReference type="AlphaFoldDB" id="A0A1V5T038"/>
<dbReference type="CDD" id="cd12152">
    <property type="entry name" value="F1-ATPase_delta"/>
    <property type="match status" value="1"/>
</dbReference>
<evidence type="ECO:0000256" key="5">
    <source>
        <dbReference type="ARBA" id="ARBA00022448"/>
    </source>
</evidence>
<evidence type="ECO:0000256" key="3">
    <source>
        <dbReference type="ARBA" id="ARBA00005712"/>
    </source>
</evidence>
<feature type="domain" description="ATP synthase F1 complex delta/epsilon subunit N-terminal" evidence="13">
    <location>
        <begin position="4"/>
        <end position="83"/>
    </location>
</feature>
<dbReference type="InterPro" id="IPR001469">
    <property type="entry name" value="ATP_synth_F1_dsu/esu"/>
</dbReference>
<keyword evidence="10" id="KW-0375">Hydrogen ion transport</keyword>
<dbReference type="InterPro" id="IPR020547">
    <property type="entry name" value="ATP_synth_F1_esu_C"/>
</dbReference>
<dbReference type="GO" id="GO:0046933">
    <property type="term" value="F:proton-transporting ATP synthase activity, rotational mechanism"/>
    <property type="evidence" value="ECO:0007669"/>
    <property type="project" value="UniProtKB-UniRule"/>
</dbReference>
<dbReference type="PANTHER" id="PTHR13822:SF10">
    <property type="entry name" value="ATP SYNTHASE EPSILON CHAIN, CHLOROPLASTIC"/>
    <property type="match status" value="1"/>
</dbReference>
<dbReference type="HAMAP" id="MF_00530">
    <property type="entry name" value="ATP_synth_epsil_bac"/>
    <property type="match status" value="1"/>
</dbReference>
<evidence type="ECO:0000313" key="14">
    <source>
        <dbReference type="EMBL" id="OQA60135.1"/>
    </source>
</evidence>
<dbReference type="SUPFAM" id="SSF51344">
    <property type="entry name" value="Epsilon subunit of F1F0-ATP synthase N-terminal domain"/>
    <property type="match status" value="1"/>
</dbReference>
<dbReference type="GO" id="GO:0005886">
    <property type="term" value="C:plasma membrane"/>
    <property type="evidence" value="ECO:0007669"/>
    <property type="project" value="UniProtKB-SubCell"/>
</dbReference>
<keyword evidence="10" id="KW-1003">Cell membrane</keyword>
<comment type="similarity">
    <text evidence="3 10 11">Belongs to the ATPase epsilon chain family.</text>
</comment>
<evidence type="ECO:0000259" key="13">
    <source>
        <dbReference type="Pfam" id="PF02823"/>
    </source>
</evidence>
<dbReference type="InterPro" id="IPR020546">
    <property type="entry name" value="ATP_synth_F1_dsu/esu_N"/>
</dbReference>